<accession>F8A119</accession>
<keyword evidence="2" id="KW-0732">Signal</keyword>
<dbReference type="HOGENOM" id="CLU_043034_0_0_11"/>
<dbReference type="eggNOG" id="COG1525">
    <property type="taxonomic scope" value="Bacteria"/>
</dbReference>
<dbReference type="Pfam" id="PF05901">
    <property type="entry name" value="Excalibur"/>
    <property type="match status" value="1"/>
</dbReference>
<feature type="signal peptide" evidence="2">
    <location>
        <begin position="1"/>
        <end position="34"/>
    </location>
</feature>
<dbReference type="PANTHER" id="PTHR24094:SF15">
    <property type="entry name" value="AMP-DEPENDENT SYNTHETASE_LIGASE DOMAIN-CONTAINING PROTEIN-RELATED"/>
    <property type="match status" value="1"/>
</dbReference>
<evidence type="ECO:0000256" key="1">
    <source>
        <dbReference type="SAM" id="MobiDB-lite"/>
    </source>
</evidence>
<feature type="chain" id="PRO_5003373589" description="Excalibur calcium-binding domain-containing protein" evidence="2">
    <location>
        <begin position="35"/>
        <end position="339"/>
    </location>
</feature>
<dbReference type="SMART" id="SM00894">
    <property type="entry name" value="Excalibur"/>
    <property type="match status" value="1"/>
</dbReference>
<dbReference type="eggNOG" id="COG2356">
    <property type="taxonomic scope" value="Bacteria"/>
</dbReference>
<feature type="region of interest" description="Disordered" evidence="1">
    <location>
        <begin position="315"/>
        <end position="339"/>
    </location>
</feature>
<feature type="compositionally biased region" description="Pro residues" evidence="1">
    <location>
        <begin position="274"/>
        <end position="300"/>
    </location>
</feature>
<dbReference type="InterPro" id="IPR008613">
    <property type="entry name" value="Excalibur_Ca-bd_domain"/>
</dbReference>
<name>F8A119_CELGA</name>
<sequence length="339" mass="34854" precursor="true">MSRTVAARRRPPHAIAAACVVAATLLLPAGCTAAAEAGTRAAATSSATAPRPTPPPSAPARPAPAPGPSATPHATTAPRPGSALATLAQLDVKGRAPLTGYDRARFGYEDGDLDGDGCDTRNEILRRDLVAVTLRPDGCLVDSGVLADPYSGRTIAFERGVQTSPLVQIDHVVALADAWQKGAQRWDAATSERFGNDPLNLLAVDGPLNQRKGAGDAATWLPPHKAFRCAYVARQVAVKHEYGLWVTAAERDAMTRVLTACPDEPLPDASGPAPRSPASPGPAVPSAPAPGSPAPTPPADAPYYASCAEARAAGVTPLHRGTPGYRPEMDGDGDGIACE</sequence>
<dbReference type="EMBL" id="CP002665">
    <property type="protein sequence ID" value="AEI12777.1"/>
    <property type="molecule type" value="Genomic_DNA"/>
</dbReference>
<feature type="region of interest" description="Disordered" evidence="1">
    <location>
        <begin position="42"/>
        <end position="80"/>
    </location>
</feature>
<reference evidence="5" key="1">
    <citation type="submission" date="2011-04" db="EMBL/GenBank/DDBJ databases">
        <title>Complete sequence of Cellvibrio gilvus ATCC 13127.</title>
        <authorList>
            <person name="Lucas S."/>
            <person name="Han J."/>
            <person name="Lapidus A."/>
            <person name="Cheng J.-F."/>
            <person name="Goodwin L."/>
            <person name="Pitluck S."/>
            <person name="Peters L."/>
            <person name="Munk A."/>
            <person name="Detter J.C."/>
            <person name="Han C."/>
            <person name="Tapia R."/>
            <person name="Land M."/>
            <person name="Hauser L."/>
            <person name="Kyrpides N."/>
            <person name="Ivanova N."/>
            <person name="Ovchinnikova G."/>
            <person name="Pagani I."/>
            <person name="Mead D."/>
            <person name="Brumm P."/>
            <person name="Woyke T."/>
        </authorList>
    </citation>
    <scope>NUCLEOTIDE SEQUENCE [LARGE SCALE GENOMIC DNA]</scope>
    <source>
        <strain evidence="5">ATCC 13127 / NRRL B-14078</strain>
    </source>
</reference>
<feature type="region of interest" description="Disordered" evidence="1">
    <location>
        <begin position="261"/>
        <end position="302"/>
    </location>
</feature>
<gene>
    <name evidence="4" type="ordered locus">Celgi_2277</name>
</gene>
<evidence type="ECO:0000259" key="3">
    <source>
        <dbReference type="SMART" id="SM00894"/>
    </source>
</evidence>
<proteinExistence type="predicted"/>
<evidence type="ECO:0000313" key="5">
    <source>
        <dbReference type="Proteomes" id="UP000000485"/>
    </source>
</evidence>
<dbReference type="RefSeq" id="WP_013884295.1">
    <property type="nucleotide sequence ID" value="NC_015671.1"/>
</dbReference>
<dbReference type="AlphaFoldDB" id="F8A119"/>
<protein>
    <recommendedName>
        <fullName evidence="3">Excalibur calcium-binding domain-containing protein</fullName>
    </recommendedName>
</protein>
<feature type="domain" description="Excalibur calcium-binding" evidence="3">
    <location>
        <begin position="303"/>
        <end position="339"/>
    </location>
</feature>
<dbReference type="STRING" id="593907.Celgi_2277"/>
<evidence type="ECO:0000256" key="2">
    <source>
        <dbReference type="SAM" id="SignalP"/>
    </source>
</evidence>
<dbReference type="OrthoDB" id="5196645at2"/>
<feature type="compositionally biased region" description="Pro residues" evidence="1">
    <location>
        <begin position="51"/>
        <end position="69"/>
    </location>
</feature>
<dbReference type="PANTHER" id="PTHR24094">
    <property type="entry name" value="SECRETED PROTEIN"/>
    <property type="match status" value="1"/>
</dbReference>
<feature type="compositionally biased region" description="Low complexity" evidence="1">
    <location>
        <begin position="70"/>
        <end position="80"/>
    </location>
</feature>
<organism evidence="4 5">
    <name type="scientific">Cellulomonas gilvus (strain ATCC 13127 / NRRL B-14078)</name>
    <name type="common">Cellvibrio gilvus</name>
    <dbReference type="NCBI Taxonomy" id="593907"/>
    <lineage>
        <taxon>Bacteria</taxon>
        <taxon>Bacillati</taxon>
        <taxon>Actinomycetota</taxon>
        <taxon>Actinomycetes</taxon>
        <taxon>Micrococcales</taxon>
        <taxon>Cellulomonadaceae</taxon>
        <taxon>Cellulomonas</taxon>
    </lineage>
</organism>
<dbReference type="InterPro" id="IPR011089">
    <property type="entry name" value="GmrSD_C"/>
</dbReference>
<evidence type="ECO:0000313" key="4">
    <source>
        <dbReference type="EMBL" id="AEI12777.1"/>
    </source>
</evidence>
<dbReference type="KEGG" id="cga:Celgi_2277"/>
<dbReference type="Pfam" id="PF07510">
    <property type="entry name" value="GmrSD_C"/>
    <property type="match status" value="1"/>
</dbReference>
<keyword evidence="5" id="KW-1185">Reference proteome</keyword>
<dbReference type="Proteomes" id="UP000000485">
    <property type="component" value="Chromosome"/>
</dbReference>